<dbReference type="OrthoDB" id="3222at2759"/>
<evidence type="ECO:0000256" key="3">
    <source>
        <dbReference type="ARBA" id="ARBA00022692"/>
    </source>
</evidence>
<feature type="transmembrane region" description="Helical" evidence="6">
    <location>
        <begin position="722"/>
        <end position="748"/>
    </location>
</feature>
<dbReference type="Gene3D" id="1.20.1080.10">
    <property type="entry name" value="Glycerol uptake facilitator protein"/>
    <property type="match status" value="2"/>
</dbReference>
<dbReference type="PANTHER" id="PTHR45724">
    <property type="entry name" value="AQUAPORIN NIP2-1"/>
    <property type="match status" value="1"/>
</dbReference>
<keyword evidence="3 6" id="KW-0812">Transmembrane</keyword>
<dbReference type="InterPro" id="IPR000425">
    <property type="entry name" value="MIP"/>
</dbReference>
<keyword evidence="4 6" id="KW-1133">Transmembrane helix</keyword>
<evidence type="ECO:0000313" key="8">
    <source>
        <dbReference type="Proteomes" id="UP000601435"/>
    </source>
</evidence>
<dbReference type="SUPFAM" id="SSF81338">
    <property type="entry name" value="Aquaporin-like"/>
    <property type="match status" value="2"/>
</dbReference>
<reference evidence="7" key="1">
    <citation type="submission" date="2021-02" db="EMBL/GenBank/DDBJ databases">
        <authorList>
            <person name="Dougan E. K."/>
            <person name="Rhodes N."/>
            <person name="Thang M."/>
            <person name="Chan C."/>
        </authorList>
    </citation>
    <scope>NUCLEOTIDE SEQUENCE</scope>
</reference>
<dbReference type="GO" id="GO:0016020">
    <property type="term" value="C:membrane"/>
    <property type="evidence" value="ECO:0007669"/>
    <property type="project" value="UniProtKB-SubCell"/>
</dbReference>
<dbReference type="PANTHER" id="PTHR45724:SF13">
    <property type="entry name" value="AQUAPORIN NIP1-1-RELATED"/>
    <property type="match status" value="1"/>
</dbReference>
<keyword evidence="8" id="KW-1185">Reference proteome</keyword>
<feature type="transmembrane region" description="Helical" evidence="6">
    <location>
        <begin position="422"/>
        <end position="444"/>
    </location>
</feature>
<feature type="transmembrane region" description="Helical" evidence="6">
    <location>
        <begin position="450"/>
        <end position="483"/>
    </location>
</feature>
<dbReference type="Pfam" id="PF00230">
    <property type="entry name" value="MIP"/>
    <property type="match status" value="2"/>
</dbReference>
<comment type="caution">
    <text evidence="7">The sequence shown here is derived from an EMBL/GenBank/DDBJ whole genome shotgun (WGS) entry which is preliminary data.</text>
</comment>
<protein>
    <submittedName>
        <fullName evidence="7">NIP4-1 protein</fullName>
    </submittedName>
</protein>
<evidence type="ECO:0000256" key="4">
    <source>
        <dbReference type="ARBA" id="ARBA00022989"/>
    </source>
</evidence>
<accession>A0A812INW5</accession>
<feature type="transmembrane region" description="Helical" evidence="6">
    <location>
        <begin position="307"/>
        <end position="333"/>
    </location>
</feature>
<dbReference type="InterPro" id="IPR034294">
    <property type="entry name" value="Aquaporin_transptr"/>
</dbReference>
<feature type="transmembrane region" description="Helical" evidence="6">
    <location>
        <begin position="495"/>
        <end position="516"/>
    </location>
</feature>
<feature type="transmembrane region" description="Helical" evidence="6">
    <location>
        <begin position="564"/>
        <end position="586"/>
    </location>
</feature>
<evidence type="ECO:0000313" key="7">
    <source>
        <dbReference type="EMBL" id="CAE7168326.1"/>
    </source>
</evidence>
<comment type="subcellular location">
    <subcellularLocation>
        <location evidence="1">Membrane</location>
        <topology evidence="1">Multi-pass membrane protein</topology>
    </subcellularLocation>
</comment>
<dbReference type="GO" id="GO:0015267">
    <property type="term" value="F:channel activity"/>
    <property type="evidence" value="ECO:0007669"/>
    <property type="project" value="InterPro"/>
</dbReference>
<keyword evidence="5 6" id="KW-0472">Membrane</keyword>
<dbReference type="PRINTS" id="PR00783">
    <property type="entry name" value="MINTRINSICP"/>
</dbReference>
<feature type="transmembrane region" description="Helical" evidence="6">
    <location>
        <begin position="386"/>
        <end position="410"/>
    </location>
</feature>
<feature type="transmembrane region" description="Helical" evidence="6">
    <location>
        <begin position="208"/>
        <end position="241"/>
    </location>
</feature>
<gene>
    <name evidence="7" type="primary">NIP4-1</name>
    <name evidence="7" type="ORF">SNEC2469_LOCUS446</name>
</gene>
<dbReference type="AlphaFoldDB" id="A0A812INW5"/>
<evidence type="ECO:0000256" key="1">
    <source>
        <dbReference type="ARBA" id="ARBA00004141"/>
    </source>
</evidence>
<evidence type="ECO:0000256" key="5">
    <source>
        <dbReference type="ARBA" id="ARBA00023136"/>
    </source>
</evidence>
<feature type="non-terminal residue" evidence="7">
    <location>
        <position position="780"/>
    </location>
</feature>
<feature type="transmembrane region" description="Helical" evidence="6">
    <location>
        <begin position="760"/>
        <end position="779"/>
    </location>
</feature>
<name>A0A812INW5_9DINO</name>
<proteinExistence type="predicted"/>
<dbReference type="PROSITE" id="PS00221">
    <property type="entry name" value="MIP"/>
    <property type="match status" value="2"/>
</dbReference>
<sequence>MPRVLAALACCVYHGDSDADDDDGDGGHASKMLMRTWLDKAGVPPSSLVLTEDARLKLQHMPGPQLDEATKTALQDAIDAPAVSGELKSRLEAALAKEFEAWCKGDVRKVDDAFWPMQEQTEAENLMRYMRIGVVNWHRELGEEPYPKISGDARLRVEPTTKMIQCSWDVESLWYNTPSFFIEAPCVAAMTTEPTIAAKCTAEFVGTFLLIFTVGCNVLGGSATWAGVSIAFVLMVCIYALGGISGGNFNPAVSVTLGISRAMGGPGLDWKTVGVYAGVQTAAGISAAICYSLLFGQSFNLAPAKGFSWYHAGLCELLYTFMLTFVVMNVTVAAAKKNVAEKNQYYGMAIAFTVVAGAYGAGAVSGGCFNPAVALGIDVSSAGRGFGWSIAYVVFELLGAAMAAALFKVVRPEDFGGEKSQATELVSEFLGTYMLVLTVGLNVLGNSKAAAFSIAAGLTSMIYALGDVSGAHFNPAVTVAILASGRCPELTPAKAGTYAGVQIAGGIAAAMTYAFIYKGATFGLGPVGSSTWAGVSVAEIVYTFVLCFVVLCVAVSERTKASHLFGLAIGSCVTVGGFAIGGISGGSLNPAVSFGIAAANILNGGFFFKALIYSGFELVGAAVAAGVFKVTHELEHTFPFDSHEMSAIFWTRIWRHVRIEEFGRSYALGTSFQEFDVLGFRGDPTPCAGWDPYICESNVVPNRARTGELMFYGRFWVRRKPFYFIVALLFPTAVVTFMGASAILIASGEAPNGIVLGGESPLSLVAGLMLTMVAMKFSYT</sequence>
<feature type="transmembrane region" description="Helical" evidence="6">
    <location>
        <begin position="536"/>
        <end position="555"/>
    </location>
</feature>
<dbReference type="EMBL" id="CAJNJA010002337">
    <property type="protein sequence ID" value="CAE7168326.1"/>
    <property type="molecule type" value="Genomic_DNA"/>
</dbReference>
<dbReference type="InterPro" id="IPR023271">
    <property type="entry name" value="Aquaporin-like"/>
</dbReference>
<feature type="transmembrane region" description="Helical" evidence="6">
    <location>
        <begin position="273"/>
        <end position="295"/>
    </location>
</feature>
<evidence type="ECO:0000256" key="2">
    <source>
        <dbReference type="ARBA" id="ARBA00022448"/>
    </source>
</evidence>
<keyword evidence="2" id="KW-0813">Transport</keyword>
<organism evidence="7 8">
    <name type="scientific">Symbiodinium necroappetens</name>
    <dbReference type="NCBI Taxonomy" id="1628268"/>
    <lineage>
        <taxon>Eukaryota</taxon>
        <taxon>Sar</taxon>
        <taxon>Alveolata</taxon>
        <taxon>Dinophyceae</taxon>
        <taxon>Suessiales</taxon>
        <taxon>Symbiodiniaceae</taxon>
        <taxon>Symbiodinium</taxon>
    </lineage>
</organism>
<dbReference type="Proteomes" id="UP000601435">
    <property type="component" value="Unassembled WGS sequence"/>
</dbReference>
<evidence type="ECO:0000256" key="6">
    <source>
        <dbReference type="SAM" id="Phobius"/>
    </source>
</evidence>
<dbReference type="InterPro" id="IPR022357">
    <property type="entry name" value="MIP_CS"/>
</dbReference>
<feature type="transmembrane region" description="Helical" evidence="6">
    <location>
        <begin position="345"/>
        <end position="366"/>
    </location>
</feature>